<evidence type="ECO:0000256" key="9">
    <source>
        <dbReference type="ARBA" id="ARBA00022714"/>
    </source>
</evidence>
<dbReference type="SMART" id="SM00929">
    <property type="entry name" value="NADH-G_4Fe-4S_3"/>
    <property type="match status" value="1"/>
</dbReference>
<feature type="domain" description="4Fe-4S His(Cys)3-ligated-type" evidence="29">
    <location>
        <begin position="118"/>
        <end position="157"/>
    </location>
</feature>
<dbReference type="Pfam" id="PF22117">
    <property type="entry name" value="Fer4_Nqo3"/>
    <property type="match status" value="1"/>
</dbReference>
<dbReference type="InParanoid" id="H2V5Y7"/>
<evidence type="ECO:0000313" key="31">
    <source>
        <dbReference type="Proteomes" id="UP000005226"/>
    </source>
</evidence>
<evidence type="ECO:0000256" key="21">
    <source>
        <dbReference type="ARBA" id="ARBA00023128"/>
    </source>
</evidence>
<evidence type="ECO:0000256" key="22">
    <source>
        <dbReference type="ARBA" id="ARBA00023136"/>
    </source>
</evidence>
<evidence type="ECO:0000259" key="27">
    <source>
        <dbReference type="PROSITE" id="PS51085"/>
    </source>
</evidence>
<dbReference type="PANTHER" id="PTHR43105">
    <property type="entry name" value="RESPIRATORY NITRATE REDUCTASE"/>
    <property type="match status" value="1"/>
</dbReference>
<gene>
    <name evidence="30" type="primary">ndufs1</name>
</gene>
<dbReference type="CDD" id="cd00207">
    <property type="entry name" value="fer2"/>
    <property type="match status" value="1"/>
</dbReference>
<evidence type="ECO:0000256" key="16">
    <source>
        <dbReference type="ARBA" id="ARBA00023002"/>
    </source>
</evidence>
<dbReference type="SUPFAM" id="SSF53706">
    <property type="entry name" value="Formate dehydrogenase/DMSO reductase, domains 1-3"/>
    <property type="match status" value="1"/>
</dbReference>
<dbReference type="InterPro" id="IPR010228">
    <property type="entry name" value="NADH_UbQ_OxRdtase_Gsu"/>
</dbReference>
<evidence type="ECO:0000256" key="19">
    <source>
        <dbReference type="ARBA" id="ARBA00023027"/>
    </source>
</evidence>
<name>H2V5Y7_TAKRU</name>
<evidence type="ECO:0000256" key="25">
    <source>
        <dbReference type="ARBA" id="ARBA00049551"/>
    </source>
</evidence>
<dbReference type="Gene3D" id="3.40.50.740">
    <property type="match status" value="1"/>
</dbReference>
<dbReference type="GO" id="GO:0046872">
    <property type="term" value="F:metal ion binding"/>
    <property type="evidence" value="ECO:0007669"/>
    <property type="project" value="UniProtKB-KW"/>
</dbReference>
<comment type="similarity">
    <text evidence="3 26">Belongs to the complex I 75 kDa subunit family.</text>
</comment>
<dbReference type="FunFam" id="3.30.70.20:FF:000002">
    <property type="entry name" value="NADH-ubiquinone oxidoreductase 75 kDa subunit"/>
    <property type="match status" value="1"/>
</dbReference>
<comment type="cofactor">
    <cofactor evidence="23">
        <name>[2Fe-2S] cluster</name>
        <dbReference type="ChEBI" id="CHEBI:190135"/>
    </cofactor>
</comment>
<dbReference type="FunFam" id="3.40.50.740:FF:000002">
    <property type="entry name" value="NADH-ubiquinone oxidoreductase 75 kDa subunit, mitochondrial"/>
    <property type="match status" value="1"/>
</dbReference>
<evidence type="ECO:0000256" key="6">
    <source>
        <dbReference type="ARBA" id="ARBA00022448"/>
    </source>
</evidence>
<reference evidence="30 31" key="1">
    <citation type="journal article" date="2011" name="Genome Biol. Evol.">
        <title>Integration of the genetic map and genome assembly of fugu facilitates insights into distinct features of genome evolution in teleosts and mammals.</title>
        <authorList>
            <person name="Kai W."/>
            <person name="Kikuchi K."/>
            <person name="Tohari S."/>
            <person name="Chew A.K."/>
            <person name="Tay A."/>
            <person name="Fujiwara A."/>
            <person name="Hosoya S."/>
            <person name="Suetake H."/>
            <person name="Naruse K."/>
            <person name="Brenner S."/>
            <person name="Suzuki Y."/>
            <person name="Venkatesh B."/>
        </authorList>
    </citation>
    <scope>NUCLEOTIDE SEQUENCE [LARGE SCALE GENOMIC DNA]</scope>
</reference>
<protein>
    <recommendedName>
        <fullName evidence="5">NADH-ubiquinone oxidoreductase 75 kDa subunit, mitochondrial</fullName>
        <ecNumber evidence="4">7.1.1.2</ecNumber>
    </recommendedName>
</protein>
<dbReference type="STRING" id="31033.ENSTRUP00000044621"/>
<dbReference type="InterPro" id="IPR050123">
    <property type="entry name" value="Prok_molybdopt-oxidoreductase"/>
</dbReference>
<evidence type="ECO:0000256" key="18">
    <source>
        <dbReference type="ARBA" id="ARBA00023014"/>
    </source>
</evidence>
<keyword evidence="21" id="KW-0496">Mitochondrion</keyword>
<dbReference type="NCBIfam" id="TIGR01973">
    <property type="entry name" value="NuoG"/>
    <property type="match status" value="1"/>
</dbReference>
<feature type="domain" description="4Fe-4S Mo/W bis-MGD-type" evidence="28">
    <location>
        <begin position="255"/>
        <end position="311"/>
    </location>
</feature>
<comment type="catalytic activity">
    <reaction evidence="25">
        <text>a ubiquinone + NADH + 5 H(+)(in) = a ubiquinol + NAD(+) + 4 H(+)(out)</text>
        <dbReference type="Rhea" id="RHEA:29091"/>
        <dbReference type="Rhea" id="RHEA-COMP:9565"/>
        <dbReference type="Rhea" id="RHEA-COMP:9566"/>
        <dbReference type="ChEBI" id="CHEBI:15378"/>
        <dbReference type="ChEBI" id="CHEBI:16389"/>
        <dbReference type="ChEBI" id="CHEBI:17976"/>
        <dbReference type="ChEBI" id="CHEBI:57540"/>
        <dbReference type="ChEBI" id="CHEBI:57945"/>
        <dbReference type="EC" id="7.1.1.2"/>
    </reaction>
</comment>
<evidence type="ECO:0000256" key="12">
    <source>
        <dbReference type="ARBA" id="ARBA00022946"/>
    </source>
</evidence>
<dbReference type="GO" id="GO:0016651">
    <property type="term" value="F:oxidoreductase activity, acting on NAD(P)H"/>
    <property type="evidence" value="ECO:0007669"/>
    <property type="project" value="InterPro"/>
</dbReference>
<dbReference type="GO" id="GO:0051537">
    <property type="term" value="F:2 iron, 2 sulfur cluster binding"/>
    <property type="evidence" value="ECO:0007669"/>
    <property type="project" value="UniProtKB-KW"/>
</dbReference>
<evidence type="ECO:0000256" key="14">
    <source>
        <dbReference type="ARBA" id="ARBA00022982"/>
    </source>
</evidence>
<dbReference type="GO" id="GO:0045271">
    <property type="term" value="C:respiratory chain complex I"/>
    <property type="evidence" value="ECO:0007669"/>
    <property type="project" value="UniProtKB-ARBA"/>
</dbReference>
<dbReference type="GO" id="GO:0008137">
    <property type="term" value="F:NADH dehydrogenase (ubiquinone) activity"/>
    <property type="evidence" value="ECO:0007669"/>
    <property type="project" value="UniProtKB-EC"/>
</dbReference>
<dbReference type="PROSITE" id="PS51839">
    <property type="entry name" value="4FE4S_HC3"/>
    <property type="match status" value="1"/>
</dbReference>
<evidence type="ECO:0000256" key="3">
    <source>
        <dbReference type="ARBA" id="ARBA00005404"/>
    </source>
</evidence>
<dbReference type="Pfam" id="PF00384">
    <property type="entry name" value="Molybdopterin"/>
    <property type="match status" value="1"/>
</dbReference>
<evidence type="ECO:0000313" key="30">
    <source>
        <dbReference type="Ensembl" id="ENSTRUP00000044621.2"/>
    </source>
</evidence>
<dbReference type="OMA" id="QAMAYGV"/>
<keyword evidence="15" id="KW-0007">Acetylation</keyword>
<keyword evidence="12" id="KW-0809">Transit peptide</keyword>
<evidence type="ECO:0000256" key="13">
    <source>
        <dbReference type="ARBA" id="ARBA00022967"/>
    </source>
</evidence>
<dbReference type="SUPFAM" id="SSF54292">
    <property type="entry name" value="2Fe-2S ferredoxin-like"/>
    <property type="match status" value="1"/>
</dbReference>
<comment type="cofactor">
    <cofactor evidence="1">
        <name>[4Fe-4S] cluster</name>
        <dbReference type="ChEBI" id="CHEBI:49883"/>
    </cofactor>
</comment>
<evidence type="ECO:0000256" key="23">
    <source>
        <dbReference type="ARBA" id="ARBA00034078"/>
    </source>
</evidence>
<evidence type="ECO:0000256" key="8">
    <source>
        <dbReference type="ARBA" id="ARBA00022660"/>
    </source>
</evidence>
<keyword evidence="20" id="KW-0830">Ubiquinone</keyword>
<dbReference type="PANTHER" id="PTHR43105:SF13">
    <property type="entry name" value="NADH-UBIQUINONE OXIDOREDUCTASE 75 KDA SUBUNIT, MITOCHONDRIAL"/>
    <property type="match status" value="1"/>
</dbReference>
<dbReference type="Gene3D" id="3.30.200.210">
    <property type="match status" value="1"/>
</dbReference>
<dbReference type="InterPro" id="IPR006656">
    <property type="entry name" value="Mopterin_OxRdtase"/>
</dbReference>
<dbReference type="InterPro" id="IPR036010">
    <property type="entry name" value="2Fe-2S_ferredoxin-like_sf"/>
</dbReference>
<keyword evidence="6" id="KW-0813">Transport</keyword>
<dbReference type="Ensembl" id="ENSTRUT00000044772.3">
    <property type="protein sequence ID" value="ENSTRUP00000044621.2"/>
    <property type="gene ID" value="ENSTRUG00000017410.3"/>
</dbReference>
<dbReference type="PROSITE" id="PS00642">
    <property type="entry name" value="COMPLEX1_75K_2"/>
    <property type="match status" value="1"/>
</dbReference>
<keyword evidence="11" id="KW-0999">Mitochondrion inner membrane</keyword>
<keyword evidence="31" id="KW-1185">Reference proteome</keyword>
<dbReference type="FunFam" id="3.10.20.740:FF:000001">
    <property type="entry name" value="NADH-quinone oxidoreductase subunit G"/>
    <property type="match status" value="1"/>
</dbReference>
<dbReference type="InterPro" id="IPR006963">
    <property type="entry name" value="Mopterin_OxRdtase_4Fe-4S_dom"/>
</dbReference>
<organism evidence="30 31">
    <name type="scientific">Takifugu rubripes</name>
    <name type="common">Japanese pufferfish</name>
    <name type="synonym">Fugu rubripes</name>
    <dbReference type="NCBI Taxonomy" id="31033"/>
    <lineage>
        <taxon>Eukaryota</taxon>
        <taxon>Metazoa</taxon>
        <taxon>Chordata</taxon>
        <taxon>Craniata</taxon>
        <taxon>Vertebrata</taxon>
        <taxon>Euteleostomi</taxon>
        <taxon>Actinopterygii</taxon>
        <taxon>Neopterygii</taxon>
        <taxon>Teleostei</taxon>
        <taxon>Neoteleostei</taxon>
        <taxon>Acanthomorphata</taxon>
        <taxon>Eupercaria</taxon>
        <taxon>Tetraodontiformes</taxon>
        <taxon>Tetradontoidea</taxon>
        <taxon>Tetraodontidae</taxon>
        <taxon>Takifugu</taxon>
    </lineage>
</organism>
<dbReference type="PROSITE" id="PS51085">
    <property type="entry name" value="2FE2S_FER_2"/>
    <property type="match status" value="1"/>
</dbReference>
<evidence type="ECO:0000256" key="17">
    <source>
        <dbReference type="ARBA" id="ARBA00023004"/>
    </source>
</evidence>
<evidence type="ECO:0000256" key="1">
    <source>
        <dbReference type="ARBA" id="ARBA00001966"/>
    </source>
</evidence>
<comment type="subcellular location">
    <subcellularLocation>
        <location evidence="2">Mitochondrion inner membrane</location>
        <topology evidence="2">Peripheral membrane protein</topology>
        <orientation evidence="2">Matrix side</orientation>
    </subcellularLocation>
</comment>
<evidence type="ECO:0000256" key="10">
    <source>
        <dbReference type="ARBA" id="ARBA00022723"/>
    </source>
</evidence>
<keyword evidence="17" id="KW-0408">Iron</keyword>
<sequence length="737" mass="80603">MIVRVRDVVSKYVLRKAFCDFIYFFPVPKVRTTATAAASNLLEVFVDGVPVMVEPGTTVLQACEKVGIQIPRFCYHERLSVAGNCRMCLVEIEKVPKPVAACAMPVMKGWNILTNSPKTRTAREGVMEFLLANHPLDCPICDQGGECDLQDQSMQFGSDRSRFTEGKRAVEDKNIGPLIKTIMTRCIQCTRCVRFASEIAGVEDLGTTGRGNDLQIGTYVEKMFMSELSGNVIDICPVGALTSKPYAFTSRPWETRKTETIDVLDAVGSNIIVSTRGGEVMRILPRLNEDINEEWISDKTRFAYDGLKRQRLTEPMVKNQAGQLVPATWEDALTRVAGAMQGVEGREMAAVVGGLVDAEALLSLKDLLNRFNSENLCTEEVFPMAGAGSDLRSNYLLNTKIAGIEEADLLLLVGTNPRYEAPLFNARIRKSWLHNELQVSLLGEKVDLSYTYDHLGDSAEILQEIASGAHPFAQVLATAKHPVVVVGSGCLQREDGAAIMAAASTIAQNARVSSQVEESWKVLNVLHRVASQVAALDLGYKTGVEAIRKNPPKLLFLLGADAGCITRQDLPKDSFIIYQGHHGDVGAPMADVILPGAAYTEKCSTYVNTEGRAQQTKVAVTAPGMAREDWKIIRAISELAGVPLPYDTIDEVRDRLAEVSPNLVRYDDVEEANYFKQANELSKGVNQAVLTSPLVPSQLTVKDFYMTDPISRASQTMAKCVKAVTEGAQAVDEPAIC</sequence>
<evidence type="ECO:0000256" key="24">
    <source>
        <dbReference type="ARBA" id="ARBA00045300"/>
    </source>
</evidence>
<keyword evidence="19" id="KW-0520">NAD</keyword>
<dbReference type="GO" id="GO:0005743">
    <property type="term" value="C:mitochondrial inner membrane"/>
    <property type="evidence" value="ECO:0007669"/>
    <property type="project" value="UniProtKB-SubCell"/>
</dbReference>
<keyword evidence="13" id="KW-1278">Translocase</keyword>
<reference evidence="30" key="3">
    <citation type="submission" date="2025-09" db="UniProtKB">
        <authorList>
            <consortium name="Ensembl"/>
        </authorList>
    </citation>
    <scope>IDENTIFICATION</scope>
</reference>
<evidence type="ECO:0000256" key="11">
    <source>
        <dbReference type="ARBA" id="ARBA00022792"/>
    </source>
</evidence>
<evidence type="ECO:0000259" key="29">
    <source>
        <dbReference type="PROSITE" id="PS51839"/>
    </source>
</evidence>
<dbReference type="FunFam" id="3.30.200.210:FF:000002">
    <property type="entry name" value="NADH-ubiquinone oxidoreductase 75 kDa subunit"/>
    <property type="match status" value="1"/>
</dbReference>
<evidence type="ECO:0000256" key="20">
    <source>
        <dbReference type="ARBA" id="ARBA00023075"/>
    </source>
</evidence>
<dbReference type="GO" id="GO:0042773">
    <property type="term" value="P:ATP synthesis coupled electron transport"/>
    <property type="evidence" value="ECO:0007669"/>
    <property type="project" value="InterPro"/>
</dbReference>
<dbReference type="PROSITE" id="PS00641">
    <property type="entry name" value="COMPLEX1_75K_1"/>
    <property type="match status" value="1"/>
</dbReference>
<evidence type="ECO:0000256" key="4">
    <source>
        <dbReference type="ARBA" id="ARBA00012944"/>
    </source>
</evidence>
<evidence type="ECO:0000256" key="2">
    <source>
        <dbReference type="ARBA" id="ARBA00004443"/>
    </source>
</evidence>
<dbReference type="Gene3D" id="3.10.20.740">
    <property type="match status" value="1"/>
</dbReference>
<dbReference type="EC" id="7.1.1.2" evidence="4"/>
<dbReference type="GeneTree" id="ENSGT00940000153514"/>
<evidence type="ECO:0000259" key="28">
    <source>
        <dbReference type="PROSITE" id="PS51669"/>
    </source>
</evidence>
<keyword evidence="10" id="KW-0479">Metal-binding</keyword>
<keyword evidence="16" id="KW-0560">Oxidoreductase</keyword>
<dbReference type="PROSITE" id="PS00643">
    <property type="entry name" value="COMPLEX1_75K_3"/>
    <property type="match status" value="1"/>
</dbReference>
<dbReference type="InterPro" id="IPR019574">
    <property type="entry name" value="NADH_UbQ_OxRdtase_Gsu_4Fe4S-bd"/>
</dbReference>
<dbReference type="InterPro" id="IPR000283">
    <property type="entry name" value="NADH_UbQ_OxRdtase_75kDa_su_CS"/>
</dbReference>
<reference evidence="30" key="2">
    <citation type="submission" date="2025-08" db="UniProtKB">
        <authorList>
            <consortium name="Ensembl"/>
        </authorList>
    </citation>
    <scope>IDENTIFICATION</scope>
</reference>
<evidence type="ECO:0000256" key="5">
    <source>
        <dbReference type="ARBA" id="ARBA00013888"/>
    </source>
</evidence>
<dbReference type="Pfam" id="PF10588">
    <property type="entry name" value="NADH-G_4Fe-4S_3"/>
    <property type="match status" value="1"/>
</dbReference>
<evidence type="ECO:0000256" key="15">
    <source>
        <dbReference type="ARBA" id="ARBA00022990"/>
    </source>
</evidence>
<accession>H2V5Y7</accession>
<comment type="function">
    <text evidence="24">Core subunit of the mitochondrial membrane respiratory chain NADH dehydrogenase (Complex I) which catalyzes electron transfer from NADH through the respiratory chain, using ubiquinone as an electron acceptor. Essential for catalysing the entry and efficient transfer of electrons within complex I. Plays a key role in the assembly and stability of complex I and participates in the association of complex I with ubiquinol-cytochrome reductase complex (Complex III) to form supercomplexes.</text>
</comment>
<keyword evidence="14" id="KW-0249">Electron transport</keyword>
<feature type="domain" description="2Fe-2S ferredoxin-type" evidence="27">
    <location>
        <begin position="40"/>
        <end position="118"/>
    </location>
</feature>
<evidence type="ECO:0000256" key="26">
    <source>
        <dbReference type="RuleBase" id="RU004523"/>
    </source>
</evidence>
<keyword evidence="18" id="KW-0411">Iron-sulfur</keyword>
<proteinExistence type="inferred from homology"/>
<dbReference type="Gene3D" id="3.30.70.20">
    <property type="match status" value="1"/>
</dbReference>
<dbReference type="InterPro" id="IPR001041">
    <property type="entry name" value="2Fe-2S_ferredoxin-type"/>
</dbReference>
<dbReference type="Pfam" id="PF09326">
    <property type="entry name" value="NADH_dhqG_C"/>
    <property type="match status" value="1"/>
</dbReference>
<keyword evidence="9" id="KW-0001">2Fe-2S</keyword>
<dbReference type="Pfam" id="PF13510">
    <property type="entry name" value="Fer2_4"/>
    <property type="match status" value="1"/>
</dbReference>
<dbReference type="CDD" id="cd02773">
    <property type="entry name" value="MopB_Res-Cmplx1_Nad11"/>
    <property type="match status" value="1"/>
</dbReference>
<dbReference type="Pfam" id="PF22151">
    <property type="entry name" value="Fer4_NDSU1"/>
    <property type="match status" value="1"/>
</dbReference>
<dbReference type="AlphaFoldDB" id="H2V5Y7"/>
<keyword evidence="8" id="KW-0679">Respiratory chain</keyword>
<dbReference type="Proteomes" id="UP000005226">
    <property type="component" value="Chromosome 1"/>
</dbReference>
<keyword evidence="7" id="KW-0004">4Fe-4S</keyword>
<dbReference type="GO" id="GO:0051539">
    <property type="term" value="F:4 iron, 4 sulfur cluster binding"/>
    <property type="evidence" value="ECO:0007669"/>
    <property type="project" value="UniProtKB-KW"/>
</dbReference>
<keyword evidence="22" id="KW-0472">Membrane</keyword>
<dbReference type="InterPro" id="IPR015405">
    <property type="entry name" value="NDUFS1-like_C"/>
</dbReference>
<dbReference type="SUPFAM" id="SSF54862">
    <property type="entry name" value="4Fe-4S ferredoxins"/>
    <property type="match status" value="1"/>
</dbReference>
<evidence type="ECO:0000256" key="7">
    <source>
        <dbReference type="ARBA" id="ARBA00022485"/>
    </source>
</evidence>
<dbReference type="InterPro" id="IPR054351">
    <property type="entry name" value="NADH_UbQ_OxRdtase_ferredoxin"/>
</dbReference>
<dbReference type="PROSITE" id="PS51669">
    <property type="entry name" value="4FE4S_MOW_BIS_MGD"/>
    <property type="match status" value="1"/>
</dbReference>